<dbReference type="OrthoDB" id="694317at2759"/>
<name>A0A811RXE5_9POAL</name>
<dbReference type="PANTHER" id="PTHR31719:SF243">
    <property type="entry name" value="NAC DOMAIN-CONTAINING PROTEIN"/>
    <property type="match status" value="1"/>
</dbReference>
<comment type="caution">
    <text evidence="6">The sequence shown here is derived from an EMBL/GenBank/DDBJ whole genome shotgun (WGS) entry which is preliminary data.</text>
</comment>
<keyword evidence="3" id="KW-0804">Transcription</keyword>
<feature type="domain" description="NAC" evidence="5">
    <location>
        <begin position="1"/>
        <end position="160"/>
    </location>
</feature>
<dbReference type="PROSITE" id="PS51005">
    <property type="entry name" value="NAC"/>
    <property type="match status" value="1"/>
</dbReference>
<organism evidence="6 7">
    <name type="scientific">Miscanthus lutarioriparius</name>
    <dbReference type="NCBI Taxonomy" id="422564"/>
    <lineage>
        <taxon>Eukaryota</taxon>
        <taxon>Viridiplantae</taxon>
        <taxon>Streptophyta</taxon>
        <taxon>Embryophyta</taxon>
        <taxon>Tracheophyta</taxon>
        <taxon>Spermatophyta</taxon>
        <taxon>Magnoliopsida</taxon>
        <taxon>Liliopsida</taxon>
        <taxon>Poales</taxon>
        <taxon>Poaceae</taxon>
        <taxon>PACMAD clade</taxon>
        <taxon>Panicoideae</taxon>
        <taxon>Andropogonodae</taxon>
        <taxon>Andropogoneae</taxon>
        <taxon>Saccharinae</taxon>
        <taxon>Miscanthus</taxon>
    </lineage>
</organism>
<dbReference type="AlphaFoldDB" id="A0A811RXE5"/>
<accession>A0A811RXE5</accession>
<proteinExistence type="predicted"/>
<protein>
    <recommendedName>
        <fullName evidence="5">NAC domain-containing protein</fullName>
    </recommendedName>
</protein>
<evidence type="ECO:0000256" key="4">
    <source>
        <dbReference type="ARBA" id="ARBA00023242"/>
    </source>
</evidence>
<dbReference type="PANTHER" id="PTHR31719">
    <property type="entry name" value="NAC TRANSCRIPTION FACTOR 56"/>
    <property type="match status" value="1"/>
</dbReference>
<keyword evidence="1" id="KW-0805">Transcription regulation</keyword>
<reference evidence="6" key="1">
    <citation type="submission" date="2020-10" db="EMBL/GenBank/DDBJ databases">
        <authorList>
            <person name="Han B."/>
            <person name="Lu T."/>
            <person name="Zhao Q."/>
            <person name="Huang X."/>
            <person name="Zhao Y."/>
        </authorList>
    </citation>
    <scope>NUCLEOTIDE SEQUENCE</scope>
</reference>
<gene>
    <name evidence="6" type="ORF">NCGR_LOCUS57394</name>
</gene>
<dbReference type="SUPFAM" id="SSF101941">
    <property type="entry name" value="NAC domain"/>
    <property type="match status" value="1"/>
</dbReference>
<sequence>MTPSDYSDDRLLAFLRLKLAGGPLLAAAAMHFYDVDIYAADPAILTSVHEPAPAKKGDGDSWFFFTHVKPKSSRDTRKSRQVAGGVGTWHSERAPRAMFDDEGNCIGHLQYFSYKIKTGKNFSERTQWYMVEFSDDDQQGNHGRIHGGEPVLVLCKIYKAHSNSSSRSSTAHKRKPTDELLNQVSSPVKAKRRLFDYPAPISTAAASQEPISYKAWYEPAARLKALNSGIESKPSQDEAEPEASYEQVISYQLSSPLEFLCSGLLPKPSHDEEAEPEELETLQEKLSSRVSYNLLVALLVAVPDVRIMPFAHVPPAPAASWLFSGPDIWSC</sequence>
<dbReference type="Pfam" id="PF02365">
    <property type="entry name" value="NAM"/>
    <property type="match status" value="1"/>
</dbReference>
<dbReference type="GO" id="GO:0003677">
    <property type="term" value="F:DNA binding"/>
    <property type="evidence" value="ECO:0007669"/>
    <property type="project" value="UniProtKB-KW"/>
</dbReference>
<dbReference type="InterPro" id="IPR003441">
    <property type="entry name" value="NAC-dom"/>
</dbReference>
<evidence type="ECO:0000256" key="1">
    <source>
        <dbReference type="ARBA" id="ARBA00023015"/>
    </source>
</evidence>
<evidence type="ECO:0000256" key="3">
    <source>
        <dbReference type="ARBA" id="ARBA00023163"/>
    </source>
</evidence>
<dbReference type="Gene3D" id="2.170.150.80">
    <property type="entry name" value="NAC domain"/>
    <property type="match status" value="1"/>
</dbReference>
<keyword evidence="2" id="KW-0238">DNA-binding</keyword>
<evidence type="ECO:0000259" key="5">
    <source>
        <dbReference type="PROSITE" id="PS51005"/>
    </source>
</evidence>
<dbReference type="InterPro" id="IPR036093">
    <property type="entry name" value="NAC_dom_sf"/>
</dbReference>
<dbReference type="GO" id="GO:0006355">
    <property type="term" value="P:regulation of DNA-templated transcription"/>
    <property type="evidence" value="ECO:0007669"/>
    <property type="project" value="InterPro"/>
</dbReference>
<evidence type="ECO:0000256" key="2">
    <source>
        <dbReference type="ARBA" id="ARBA00023125"/>
    </source>
</evidence>
<dbReference type="Proteomes" id="UP000604825">
    <property type="component" value="Unassembled WGS sequence"/>
</dbReference>
<evidence type="ECO:0000313" key="7">
    <source>
        <dbReference type="Proteomes" id="UP000604825"/>
    </source>
</evidence>
<dbReference type="EMBL" id="CAJGYO010000017">
    <property type="protein sequence ID" value="CAD6333296.1"/>
    <property type="molecule type" value="Genomic_DNA"/>
</dbReference>
<keyword evidence="7" id="KW-1185">Reference proteome</keyword>
<evidence type="ECO:0000313" key="6">
    <source>
        <dbReference type="EMBL" id="CAD6333296.1"/>
    </source>
</evidence>
<keyword evidence="4" id="KW-0539">Nucleus</keyword>